<dbReference type="PANTHER" id="PTHR43827">
    <property type="entry name" value="2,5-DIKETO-D-GLUCONIC ACID REDUCTASE"/>
    <property type="match status" value="1"/>
</dbReference>
<comment type="caution">
    <text evidence="5">The sequence shown here is derived from an EMBL/GenBank/DDBJ whole genome shotgun (WGS) entry which is preliminary data.</text>
</comment>
<evidence type="ECO:0000259" key="4">
    <source>
        <dbReference type="Pfam" id="PF00248"/>
    </source>
</evidence>
<dbReference type="Gene3D" id="3.20.20.100">
    <property type="entry name" value="NADP-dependent oxidoreductase domain"/>
    <property type="match status" value="1"/>
</dbReference>
<evidence type="ECO:0000256" key="2">
    <source>
        <dbReference type="ARBA" id="ARBA00022857"/>
    </source>
</evidence>
<evidence type="ECO:0000313" key="6">
    <source>
        <dbReference type="Proteomes" id="UP001597641"/>
    </source>
</evidence>
<keyword evidence="6" id="KW-1185">Reference proteome</keyword>
<dbReference type="PANTHER" id="PTHR43827:SF3">
    <property type="entry name" value="NADP-DEPENDENT OXIDOREDUCTASE DOMAIN-CONTAINING PROTEIN"/>
    <property type="match status" value="1"/>
</dbReference>
<reference evidence="6" key="1">
    <citation type="journal article" date="2019" name="Int. J. Syst. Evol. Microbiol.">
        <title>The Global Catalogue of Microorganisms (GCM) 10K type strain sequencing project: providing services to taxonomists for standard genome sequencing and annotation.</title>
        <authorList>
            <consortium name="The Broad Institute Genomics Platform"/>
            <consortium name="The Broad Institute Genome Sequencing Center for Infectious Disease"/>
            <person name="Wu L."/>
            <person name="Ma J."/>
        </authorList>
    </citation>
    <scope>NUCLEOTIDE SEQUENCE [LARGE SCALE GENOMIC DNA]</scope>
    <source>
        <strain evidence="6">KCTC 23984</strain>
    </source>
</reference>
<dbReference type="InterPro" id="IPR018170">
    <property type="entry name" value="Aldo/ket_reductase_CS"/>
</dbReference>
<keyword evidence="3" id="KW-0560">Oxidoreductase</keyword>
<comment type="similarity">
    <text evidence="1">Belongs to the aldo/keto reductase family.</text>
</comment>
<dbReference type="RefSeq" id="WP_377491755.1">
    <property type="nucleotide sequence ID" value="NZ_JBHUOX010000040.1"/>
</dbReference>
<dbReference type="PRINTS" id="PR00069">
    <property type="entry name" value="ALDKETRDTASE"/>
</dbReference>
<gene>
    <name evidence="5" type="ORF">ACFS7Z_25580</name>
</gene>
<evidence type="ECO:0000313" key="5">
    <source>
        <dbReference type="EMBL" id="MFD3003753.1"/>
    </source>
</evidence>
<dbReference type="InterPro" id="IPR036812">
    <property type="entry name" value="NAD(P)_OxRdtase_dom_sf"/>
</dbReference>
<dbReference type="SUPFAM" id="SSF51430">
    <property type="entry name" value="NAD(P)-linked oxidoreductase"/>
    <property type="match status" value="1"/>
</dbReference>
<dbReference type="Pfam" id="PF00248">
    <property type="entry name" value="Aldo_ket_red"/>
    <property type="match status" value="1"/>
</dbReference>
<dbReference type="PIRSF" id="PIRSF000097">
    <property type="entry name" value="AKR"/>
    <property type="match status" value="1"/>
</dbReference>
<dbReference type="InterPro" id="IPR023210">
    <property type="entry name" value="NADP_OxRdtase_dom"/>
</dbReference>
<accession>A0ABW6C7U0</accession>
<feature type="domain" description="NADP-dependent oxidoreductase" evidence="4">
    <location>
        <begin position="14"/>
        <end position="255"/>
    </location>
</feature>
<dbReference type="Proteomes" id="UP001597641">
    <property type="component" value="Unassembled WGS sequence"/>
</dbReference>
<proteinExistence type="inferred from homology"/>
<dbReference type="InterPro" id="IPR020471">
    <property type="entry name" value="AKR"/>
</dbReference>
<protein>
    <submittedName>
        <fullName evidence="5">Aldo/keto reductase</fullName>
    </submittedName>
</protein>
<organism evidence="5 6">
    <name type="scientific">Pontibacter toksunensis</name>
    <dbReference type="NCBI Taxonomy" id="1332631"/>
    <lineage>
        <taxon>Bacteria</taxon>
        <taxon>Pseudomonadati</taxon>
        <taxon>Bacteroidota</taxon>
        <taxon>Cytophagia</taxon>
        <taxon>Cytophagales</taxon>
        <taxon>Hymenobacteraceae</taxon>
        <taxon>Pontibacter</taxon>
    </lineage>
</organism>
<evidence type="ECO:0000256" key="3">
    <source>
        <dbReference type="ARBA" id="ARBA00023002"/>
    </source>
</evidence>
<dbReference type="EMBL" id="JBHUOX010000040">
    <property type="protein sequence ID" value="MFD3003753.1"/>
    <property type="molecule type" value="Genomic_DNA"/>
</dbReference>
<dbReference type="PROSITE" id="PS00798">
    <property type="entry name" value="ALDOKETO_REDUCTASE_1"/>
    <property type="match status" value="1"/>
</dbReference>
<evidence type="ECO:0000256" key="1">
    <source>
        <dbReference type="ARBA" id="ARBA00007905"/>
    </source>
</evidence>
<name>A0ABW6C7U0_9BACT</name>
<keyword evidence="2" id="KW-0521">NADP</keyword>
<sequence length="272" mass="30521">MKDLKIKDATIPALGFGTYQLTGDTARRLVGAALNTGYRHIDTAQMYENEEAVGSGIKTSGVSRQEVFLTTKVLPSNLASKDFLPSVEQSLRKLQTDAVDLLLIHWPNPEVPVEEYIGELVKAQEKGYTKHIGVSNHTTALLDKVLATGANIVTNQVEYHPFLNQDKLYNYLRNHDLALTAYSPIAHGKVMGNETLKQIGEKYNKNEVQITLRWLIQQDGVLAIPRSSKENHMQSNFNVFDFELTQDEVQQITQLTQANNRLIDPGFAPDWD</sequence>